<name>A0ABP8IX77_9BACT</name>
<dbReference type="PANTHER" id="PTHR43441:SF2">
    <property type="entry name" value="FAMILY ACETYLTRANSFERASE, PUTATIVE (AFU_ORTHOLOGUE AFUA_7G00850)-RELATED"/>
    <property type="match status" value="1"/>
</dbReference>
<dbReference type="InterPro" id="IPR051908">
    <property type="entry name" value="Ribosomal_N-acetyltransferase"/>
</dbReference>
<organism evidence="2 3">
    <name type="scientific">Hymenobacter koreensis</name>
    <dbReference type="NCBI Taxonomy" id="1084523"/>
    <lineage>
        <taxon>Bacteria</taxon>
        <taxon>Pseudomonadati</taxon>
        <taxon>Bacteroidota</taxon>
        <taxon>Cytophagia</taxon>
        <taxon>Cytophagales</taxon>
        <taxon>Hymenobacteraceae</taxon>
        <taxon>Hymenobacter</taxon>
    </lineage>
</organism>
<dbReference type="Pfam" id="PF13302">
    <property type="entry name" value="Acetyltransf_3"/>
    <property type="match status" value="1"/>
</dbReference>
<reference evidence="3" key="1">
    <citation type="journal article" date="2019" name="Int. J. Syst. Evol. Microbiol.">
        <title>The Global Catalogue of Microorganisms (GCM) 10K type strain sequencing project: providing services to taxonomists for standard genome sequencing and annotation.</title>
        <authorList>
            <consortium name="The Broad Institute Genomics Platform"/>
            <consortium name="The Broad Institute Genome Sequencing Center for Infectious Disease"/>
            <person name="Wu L."/>
            <person name="Ma J."/>
        </authorList>
    </citation>
    <scope>NUCLEOTIDE SEQUENCE [LARGE SCALE GENOMIC DNA]</scope>
    <source>
        <strain evidence="3">JCM 17924</strain>
    </source>
</reference>
<protein>
    <submittedName>
        <fullName evidence="2">GNAT family N-acetyltransferase</fullName>
    </submittedName>
</protein>
<dbReference type="InterPro" id="IPR000182">
    <property type="entry name" value="GNAT_dom"/>
</dbReference>
<dbReference type="RefSeq" id="WP_345222534.1">
    <property type="nucleotide sequence ID" value="NZ_BAABHA010000002.1"/>
</dbReference>
<dbReference type="PANTHER" id="PTHR43441">
    <property type="entry name" value="RIBOSOMAL-PROTEIN-SERINE ACETYLTRANSFERASE"/>
    <property type="match status" value="1"/>
</dbReference>
<keyword evidence="3" id="KW-1185">Reference proteome</keyword>
<dbReference type="EMBL" id="BAABHA010000002">
    <property type="protein sequence ID" value="GAA4377922.1"/>
    <property type="molecule type" value="Genomic_DNA"/>
</dbReference>
<evidence type="ECO:0000313" key="3">
    <source>
        <dbReference type="Proteomes" id="UP001500454"/>
    </source>
</evidence>
<accession>A0ABP8IX77</accession>
<gene>
    <name evidence="2" type="ORF">GCM10023186_13650</name>
</gene>
<dbReference type="SUPFAM" id="SSF55729">
    <property type="entry name" value="Acyl-CoA N-acyltransferases (Nat)"/>
    <property type="match status" value="1"/>
</dbReference>
<evidence type="ECO:0000259" key="1">
    <source>
        <dbReference type="PROSITE" id="PS51186"/>
    </source>
</evidence>
<comment type="caution">
    <text evidence="2">The sequence shown here is derived from an EMBL/GenBank/DDBJ whole genome shotgun (WGS) entry which is preliminary data.</text>
</comment>
<dbReference type="PROSITE" id="PS51186">
    <property type="entry name" value="GNAT"/>
    <property type="match status" value="1"/>
</dbReference>
<evidence type="ECO:0000313" key="2">
    <source>
        <dbReference type="EMBL" id="GAA4377922.1"/>
    </source>
</evidence>
<feature type="domain" description="N-acetyltransferase" evidence="1">
    <location>
        <begin position="9"/>
        <end position="175"/>
    </location>
</feature>
<dbReference type="Gene3D" id="3.40.630.30">
    <property type="match status" value="1"/>
</dbReference>
<proteinExistence type="predicted"/>
<dbReference type="Proteomes" id="UP001500454">
    <property type="component" value="Unassembled WGS sequence"/>
</dbReference>
<dbReference type="InterPro" id="IPR016181">
    <property type="entry name" value="Acyl_CoA_acyltransferase"/>
</dbReference>
<sequence>MTDLHFAHYRIRPLTPADLHPYFEMVERNRPRLEQFFTGTVSRTRTLADTQDFLADIAERRQAKTYLPFVILDEATNRFIGFLDLKNIDWNIPKSEVGCYMDADAAGQGVATQAFRLFCDYCFAEFKFQKLFLRTHESNTAVRRVAEKSGFEVEGVIRRDYKTTAGEVVDLIYYGRLN</sequence>